<evidence type="ECO:0000313" key="3">
    <source>
        <dbReference type="Proteomes" id="UP001163878"/>
    </source>
</evidence>
<dbReference type="EMBL" id="CP107567">
    <property type="protein sequence ID" value="UYQ60119.1"/>
    <property type="molecule type" value="Genomic_DNA"/>
</dbReference>
<feature type="compositionally biased region" description="Basic residues" evidence="1">
    <location>
        <begin position="161"/>
        <end position="171"/>
    </location>
</feature>
<gene>
    <name evidence="2" type="ORF">OGH68_00565</name>
</gene>
<dbReference type="Proteomes" id="UP001163878">
    <property type="component" value="Chromosome"/>
</dbReference>
<feature type="region of interest" description="Disordered" evidence="1">
    <location>
        <begin position="148"/>
        <end position="171"/>
    </location>
</feature>
<keyword evidence="3" id="KW-1185">Reference proteome</keyword>
<organism evidence="2 3">
    <name type="scientific">Streptomyces peucetius</name>
    <dbReference type="NCBI Taxonomy" id="1950"/>
    <lineage>
        <taxon>Bacteria</taxon>
        <taxon>Bacillati</taxon>
        <taxon>Actinomycetota</taxon>
        <taxon>Actinomycetes</taxon>
        <taxon>Kitasatosporales</taxon>
        <taxon>Streptomycetaceae</taxon>
        <taxon>Streptomyces</taxon>
    </lineage>
</organism>
<evidence type="ECO:0000313" key="2">
    <source>
        <dbReference type="EMBL" id="UYQ60119.1"/>
    </source>
</evidence>
<sequence>MSNVWFFPEGADRRLLAAVRRQEGFRKRLRWTPVIGGVYRRFTDKRWRRDIELLNSARAAQTSGANSSNSAHLIKELLDVGREANEAAGRLDLKRMWQVQSYVAGQMWQAVYVLDVRSLPDEELTERVRWARDVQVGLRELTRRMADGQDPVVPEGVATREHRHRGATPHS</sequence>
<evidence type="ECO:0000256" key="1">
    <source>
        <dbReference type="SAM" id="MobiDB-lite"/>
    </source>
</evidence>
<reference evidence="2" key="1">
    <citation type="submission" date="2022-10" db="EMBL/GenBank/DDBJ databases">
        <title>Cytochrome P450 Catalyzes Benzene Ring Formation in the Biosynthesis of Trialkyl-Substituted Aromatic Polyketides.</title>
        <authorList>
            <person name="Zhao E."/>
            <person name="Ge H."/>
        </authorList>
    </citation>
    <scope>NUCLEOTIDE SEQUENCE</scope>
    <source>
        <strain evidence="2">NA0869</strain>
    </source>
</reference>
<protein>
    <submittedName>
        <fullName evidence="2">Uncharacterized protein</fullName>
    </submittedName>
</protein>
<proteinExistence type="predicted"/>
<accession>A0ABY6HZI0</accession>
<name>A0ABY6HZI0_STRPE</name>